<sequence length="152" mass="17193">MTNDLQSSDNSPIQTTHSSTGDGFTQEQKRKTVLFFNRLQLIYGHRFTVQWPDEKTIRLARREWAGEVDALSWEQLETALQRAKGKLIEGDGDFYWPDVGRILGLARDRKSAAHQAFQPALPEGDTVKQSRRKAARKGMARVWSILGGGHAE</sequence>
<feature type="region of interest" description="Disordered" evidence="1">
    <location>
        <begin position="1"/>
        <end position="25"/>
    </location>
</feature>
<gene>
    <name evidence="2" type="ORF">KEHDKFFH_02390</name>
</gene>
<proteinExistence type="predicted"/>
<accession>A0A2S5ZFW9</accession>
<keyword evidence="3" id="KW-1185">Reference proteome</keyword>
<name>A0A2S5ZFW9_9GAMM</name>
<dbReference type="EMBL" id="PSSX01000001">
    <property type="protein sequence ID" value="PPI86188.1"/>
    <property type="molecule type" value="Genomic_DNA"/>
</dbReference>
<protein>
    <submittedName>
        <fullName evidence="2">Uncharacterized protein</fullName>
    </submittedName>
</protein>
<dbReference type="Proteomes" id="UP000239917">
    <property type="component" value="Unassembled WGS sequence"/>
</dbReference>
<evidence type="ECO:0000313" key="3">
    <source>
        <dbReference type="Proteomes" id="UP000239917"/>
    </source>
</evidence>
<comment type="caution">
    <text evidence="2">The sequence shown here is derived from an EMBL/GenBank/DDBJ whole genome shotgun (WGS) entry which is preliminary data.</text>
</comment>
<evidence type="ECO:0000313" key="2">
    <source>
        <dbReference type="EMBL" id="PPI86188.1"/>
    </source>
</evidence>
<organism evidence="2 3">
    <name type="scientific">Marinobacter maroccanus</name>
    <dbReference type="NCBI Taxonomy" id="2055143"/>
    <lineage>
        <taxon>Bacteria</taxon>
        <taxon>Pseudomonadati</taxon>
        <taxon>Pseudomonadota</taxon>
        <taxon>Gammaproteobacteria</taxon>
        <taxon>Pseudomonadales</taxon>
        <taxon>Marinobacteraceae</taxon>
        <taxon>Marinobacter</taxon>
    </lineage>
</organism>
<evidence type="ECO:0000256" key="1">
    <source>
        <dbReference type="SAM" id="MobiDB-lite"/>
    </source>
</evidence>
<reference evidence="2 3" key="1">
    <citation type="submission" date="2018-01" db="EMBL/GenBank/DDBJ databases">
        <title>Complete genome sequences of the type strains of Marinobacter flavimaris and Marinobacter maroccanus.</title>
        <authorList>
            <person name="Palau M."/>
            <person name="Boujida N."/>
            <person name="Manresa A."/>
            <person name="Minana-Galbis D."/>
        </authorList>
    </citation>
    <scope>NUCLEOTIDE SEQUENCE [LARGE SCALE GENOMIC DNA]</scope>
    <source>
        <strain evidence="2 3">N4</strain>
    </source>
</reference>
<dbReference type="AlphaFoldDB" id="A0A2S5ZFW9"/>
<dbReference type="OrthoDB" id="5725929at2"/>
<dbReference type="RefSeq" id="WP_104320426.1">
    <property type="nucleotide sequence ID" value="NZ_PSSX01000001.1"/>
</dbReference>